<evidence type="ECO:0000313" key="2">
    <source>
        <dbReference type="EMBL" id="VAW12208.1"/>
    </source>
</evidence>
<dbReference type="PANTHER" id="PTHR43031">
    <property type="entry name" value="FAD-DEPENDENT OXIDOREDUCTASE"/>
    <property type="match status" value="1"/>
</dbReference>
<dbReference type="PROSITE" id="PS50206">
    <property type="entry name" value="RHODANESE_3"/>
    <property type="match status" value="1"/>
</dbReference>
<protein>
    <submittedName>
        <fullName evidence="2">Protein containing rhodanese-like domain</fullName>
    </submittedName>
</protein>
<dbReference type="CDD" id="cd00158">
    <property type="entry name" value="RHOD"/>
    <property type="match status" value="1"/>
</dbReference>
<dbReference type="SUPFAM" id="SSF52821">
    <property type="entry name" value="Rhodanese/Cell cycle control phosphatase"/>
    <property type="match status" value="1"/>
</dbReference>
<dbReference type="AlphaFoldDB" id="A0A3B0T2N6"/>
<accession>A0A3B0T2N6</accession>
<organism evidence="2">
    <name type="scientific">hydrothermal vent metagenome</name>
    <dbReference type="NCBI Taxonomy" id="652676"/>
    <lineage>
        <taxon>unclassified sequences</taxon>
        <taxon>metagenomes</taxon>
        <taxon>ecological metagenomes</taxon>
    </lineage>
</organism>
<reference evidence="2" key="1">
    <citation type="submission" date="2018-06" db="EMBL/GenBank/DDBJ databases">
        <authorList>
            <person name="Zhirakovskaya E."/>
        </authorList>
    </citation>
    <scope>NUCLEOTIDE SEQUENCE</scope>
</reference>
<dbReference type="EMBL" id="UOEL01000082">
    <property type="protein sequence ID" value="VAW12208.1"/>
    <property type="molecule type" value="Genomic_DNA"/>
</dbReference>
<dbReference type="Gene3D" id="3.40.250.10">
    <property type="entry name" value="Rhodanese-like domain"/>
    <property type="match status" value="1"/>
</dbReference>
<gene>
    <name evidence="2" type="ORF">MNBD_BACTEROID03-228</name>
</gene>
<feature type="domain" description="Rhodanese" evidence="1">
    <location>
        <begin position="15"/>
        <end position="104"/>
    </location>
</feature>
<dbReference type="InterPro" id="IPR036873">
    <property type="entry name" value="Rhodanese-like_dom_sf"/>
</dbReference>
<dbReference type="SMART" id="SM00450">
    <property type="entry name" value="RHOD"/>
    <property type="match status" value="1"/>
</dbReference>
<evidence type="ECO:0000259" key="1">
    <source>
        <dbReference type="PROSITE" id="PS50206"/>
    </source>
</evidence>
<dbReference type="PANTHER" id="PTHR43031:SF1">
    <property type="entry name" value="PYRIDINE NUCLEOTIDE-DISULPHIDE OXIDOREDUCTASE"/>
    <property type="match status" value="1"/>
</dbReference>
<name>A0A3B0T2N6_9ZZZZ</name>
<dbReference type="InterPro" id="IPR050229">
    <property type="entry name" value="GlpE_sulfurtransferase"/>
</dbReference>
<proteinExistence type="predicted"/>
<dbReference type="Pfam" id="PF00581">
    <property type="entry name" value="Rhodanese"/>
    <property type="match status" value="1"/>
</dbReference>
<dbReference type="InterPro" id="IPR001763">
    <property type="entry name" value="Rhodanese-like_dom"/>
</dbReference>
<sequence>MKNITQEEWVDLITKDDKAVLIDTRTPNEWTEGIQENAILMDVLQPVKFEQATQALDKDKNYYVYCRSGQRSMNACRLLESAGIKTTFNLLGGMTMWKGRTVVPEL</sequence>